<evidence type="ECO:0000256" key="19">
    <source>
        <dbReference type="ARBA" id="ARBA00046064"/>
    </source>
</evidence>
<dbReference type="FunFam" id="2.60.120.260:FF:000003">
    <property type="entry name" value="Reelin"/>
    <property type="match status" value="1"/>
</dbReference>
<dbReference type="InterPro" id="IPR034968">
    <property type="entry name" value="Reelin"/>
</dbReference>
<evidence type="ECO:0000256" key="15">
    <source>
        <dbReference type="ARBA" id="ARBA00023136"/>
    </source>
</evidence>
<evidence type="ECO:0000256" key="3">
    <source>
        <dbReference type="ARBA" id="ARBA00022473"/>
    </source>
</evidence>
<proteinExistence type="inferred from homology"/>
<feature type="transmembrane region" description="Helical" evidence="20">
    <location>
        <begin position="1501"/>
        <end position="1525"/>
    </location>
</feature>
<keyword evidence="10" id="KW-0720">Serine protease</keyword>
<feature type="domain" description="G-protein coupled receptors family 1 profile" evidence="22">
    <location>
        <begin position="1297"/>
        <end position="1562"/>
    </location>
</feature>
<evidence type="ECO:0000256" key="21">
    <source>
        <dbReference type="SAM" id="SignalP"/>
    </source>
</evidence>
<dbReference type="GO" id="GO:0006508">
    <property type="term" value="P:proteolysis"/>
    <property type="evidence" value="ECO:0007669"/>
    <property type="project" value="UniProtKB-KW"/>
</dbReference>
<evidence type="ECO:0000256" key="8">
    <source>
        <dbReference type="ARBA" id="ARBA00022723"/>
    </source>
</evidence>
<comment type="subcellular location">
    <subcellularLocation>
        <location evidence="1">Membrane</location>
    </subcellularLocation>
    <subcellularLocation>
        <location evidence="2">Secreted</location>
        <location evidence="2">Extracellular space</location>
        <location evidence="2">Extracellular matrix</location>
    </subcellularLocation>
</comment>
<dbReference type="SUPFAM" id="SSF81321">
    <property type="entry name" value="Family A G protein-coupled receptor-like"/>
    <property type="match status" value="1"/>
</dbReference>
<reference evidence="24" key="1">
    <citation type="journal article" date="2023" name="Mol. Biol. Evol.">
        <title>Third-Generation Sequencing Reveals the Adaptive Role of the Epigenome in Three Deep-Sea Polychaetes.</title>
        <authorList>
            <person name="Perez M."/>
            <person name="Aroh O."/>
            <person name="Sun Y."/>
            <person name="Lan Y."/>
            <person name="Juniper S.K."/>
            <person name="Young C.R."/>
            <person name="Angers B."/>
            <person name="Qian P.Y."/>
        </authorList>
    </citation>
    <scope>NUCLEOTIDE SEQUENCE</scope>
    <source>
        <strain evidence="24">P08H-3</strain>
    </source>
</reference>
<keyword evidence="9" id="KW-0378">Hydrolase</keyword>
<keyword evidence="15 20" id="KW-0472">Membrane</keyword>
<dbReference type="GO" id="GO:0046872">
    <property type="term" value="F:metal ion binding"/>
    <property type="evidence" value="ECO:0007669"/>
    <property type="project" value="UniProtKB-KW"/>
</dbReference>
<comment type="subunit">
    <text evidence="18">Oligomer of disulfide-linked homodimers.</text>
</comment>
<dbReference type="Proteomes" id="UP001208570">
    <property type="component" value="Unassembled WGS sequence"/>
</dbReference>
<comment type="caution">
    <text evidence="24">The sequence shown here is derived from an EMBL/GenBank/DDBJ whole genome shotgun (WGS) entry which is preliminary data.</text>
</comment>
<keyword evidence="13" id="KW-0130">Cell adhesion</keyword>
<evidence type="ECO:0000256" key="9">
    <source>
        <dbReference type="ARBA" id="ARBA00022801"/>
    </source>
</evidence>
<dbReference type="InterPro" id="IPR042307">
    <property type="entry name" value="Reeler_sf"/>
</dbReference>
<evidence type="ECO:0000259" key="23">
    <source>
        <dbReference type="PROSITE" id="PS51019"/>
    </source>
</evidence>
<evidence type="ECO:0000256" key="13">
    <source>
        <dbReference type="ARBA" id="ARBA00022889"/>
    </source>
</evidence>
<dbReference type="InterPro" id="IPR000276">
    <property type="entry name" value="GPCR_Rhodpsn"/>
</dbReference>
<dbReference type="GO" id="GO:0016020">
    <property type="term" value="C:membrane"/>
    <property type="evidence" value="ECO:0007669"/>
    <property type="project" value="UniProtKB-SubCell"/>
</dbReference>
<dbReference type="InterPro" id="IPR036278">
    <property type="entry name" value="Sialidase_sf"/>
</dbReference>
<evidence type="ECO:0000256" key="10">
    <source>
        <dbReference type="ARBA" id="ARBA00022825"/>
    </source>
</evidence>
<dbReference type="InterPro" id="IPR049419">
    <property type="entry name" value="Reelin_subrepeat-B"/>
</dbReference>
<evidence type="ECO:0000256" key="2">
    <source>
        <dbReference type="ARBA" id="ARBA00004498"/>
    </source>
</evidence>
<evidence type="ECO:0000256" key="16">
    <source>
        <dbReference type="ARBA" id="ARBA00023773"/>
    </source>
</evidence>
<keyword evidence="5" id="KW-0272">Extracellular matrix</keyword>
<evidence type="ECO:0000256" key="1">
    <source>
        <dbReference type="ARBA" id="ARBA00004370"/>
    </source>
</evidence>
<comment type="similarity">
    <text evidence="16">Belongs to the reelin family.</text>
</comment>
<dbReference type="GO" id="GO:0007155">
    <property type="term" value="P:cell adhesion"/>
    <property type="evidence" value="ECO:0007669"/>
    <property type="project" value="UniProtKB-KW"/>
</dbReference>
<accession>A0AAD9IXQ0</accession>
<dbReference type="CDD" id="cd00637">
    <property type="entry name" value="7tm_classA_rhodopsin-like"/>
    <property type="match status" value="1"/>
</dbReference>
<dbReference type="Pfam" id="PF21471">
    <property type="entry name" value="Reelin_subrepeat-B"/>
    <property type="match status" value="7"/>
</dbReference>
<feature type="transmembrane region" description="Helical" evidence="20">
    <location>
        <begin position="1359"/>
        <end position="1377"/>
    </location>
</feature>
<dbReference type="InterPro" id="IPR000742">
    <property type="entry name" value="EGF"/>
</dbReference>
<dbReference type="SUPFAM" id="SSF50939">
    <property type="entry name" value="Sialidases"/>
    <property type="match status" value="1"/>
</dbReference>
<dbReference type="PANTHER" id="PTHR11841:SF1">
    <property type="entry name" value="REELIN"/>
    <property type="match status" value="1"/>
</dbReference>
<dbReference type="GO" id="GO:0008236">
    <property type="term" value="F:serine-type peptidase activity"/>
    <property type="evidence" value="ECO:0007669"/>
    <property type="project" value="UniProtKB-KW"/>
</dbReference>
<evidence type="ECO:0000256" key="5">
    <source>
        <dbReference type="ARBA" id="ARBA00022530"/>
    </source>
</evidence>
<feature type="transmembrane region" description="Helical" evidence="20">
    <location>
        <begin position="1545"/>
        <end position="1565"/>
    </location>
</feature>
<dbReference type="GO" id="GO:0004930">
    <property type="term" value="F:G protein-coupled receptor activity"/>
    <property type="evidence" value="ECO:0007669"/>
    <property type="project" value="InterPro"/>
</dbReference>
<feature type="signal peptide" evidence="21">
    <location>
        <begin position="1"/>
        <end position="19"/>
    </location>
</feature>
<keyword evidence="4" id="KW-0964">Secreted</keyword>
<evidence type="ECO:0000256" key="6">
    <source>
        <dbReference type="ARBA" id="ARBA00022670"/>
    </source>
</evidence>
<dbReference type="Gene3D" id="1.20.1070.10">
    <property type="entry name" value="Rhodopsin 7-helix transmembrane proteins"/>
    <property type="match status" value="1"/>
</dbReference>
<dbReference type="PROSITE" id="PS51019">
    <property type="entry name" value="REELIN"/>
    <property type="match status" value="1"/>
</dbReference>
<evidence type="ECO:0000313" key="24">
    <source>
        <dbReference type="EMBL" id="KAK2142215.1"/>
    </source>
</evidence>
<dbReference type="PANTHER" id="PTHR11841">
    <property type="entry name" value="REELIN"/>
    <property type="match status" value="1"/>
</dbReference>
<keyword evidence="3" id="KW-0217">Developmental protein</keyword>
<keyword evidence="11" id="KW-0862">Zinc</keyword>
<feature type="transmembrane region" description="Helical" evidence="20">
    <location>
        <begin position="1444"/>
        <end position="1473"/>
    </location>
</feature>
<organism evidence="24 25">
    <name type="scientific">Paralvinella palmiformis</name>
    <dbReference type="NCBI Taxonomy" id="53620"/>
    <lineage>
        <taxon>Eukaryota</taxon>
        <taxon>Metazoa</taxon>
        <taxon>Spiralia</taxon>
        <taxon>Lophotrochozoa</taxon>
        <taxon>Annelida</taxon>
        <taxon>Polychaeta</taxon>
        <taxon>Sedentaria</taxon>
        <taxon>Canalipalpata</taxon>
        <taxon>Terebellida</taxon>
        <taxon>Terebelliformia</taxon>
        <taxon>Alvinellidae</taxon>
        <taxon>Paralvinella</taxon>
    </lineage>
</organism>
<comment type="function">
    <text evidence="19">Extracellular matrix serine protease secreted by pioneer neurons that plays a role in layering of neurons in the cerebral cortex and cerebellum by coordinating cell positioning during neurodevelopment. Regulates microtubule function in neurons and neuronal migration. Binding to the extracellular domains of lipoprotein receptors VLDLR and LRP8/APOER2 induces tyrosine phosphorylation of DAB1 and modulation of TAU phosphorylation. Affects migration of sympathetic preganglionic neurons in the spinal cord, where it seems to act as a barrier to neuronal migration. Enzymatic activity is important for the modulation of cell adhesion.</text>
</comment>
<evidence type="ECO:0000256" key="18">
    <source>
        <dbReference type="ARBA" id="ARBA00044961"/>
    </source>
</evidence>
<dbReference type="GO" id="GO:0070325">
    <property type="term" value="F:lipoprotein particle receptor binding"/>
    <property type="evidence" value="ECO:0007669"/>
    <property type="project" value="InterPro"/>
</dbReference>
<dbReference type="InterPro" id="IPR017452">
    <property type="entry name" value="GPCR_Rhodpsn_7TM"/>
</dbReference>
<gene>
    <name evidence="24" type="ORF">LSH36_984g00056</name>
</gene>
<dbReference type="InterPro" id="IPR002861">
    <property type="entry name" value="Reeler_dom"/>
</dbReference>
<dbReference type="Gene3D" id="2.60.40.4060">
    <property type="entry name" value="Reeler domain"/>
    <property type="match status" value="1"/>
</dbReference>
<dbReference type="GO" id="GO:0007417">
    <property type="term" value="P:central nervous system development"/>
    <property type="evidence" value="ECO:0007669"/>
    <property type="project" value="InterPro"/>
</dbReference>
<evidence type="ECO:0000313" key="25">
    <source>
        <dbReference type="Proteomes" id="UP001208570"/>
    </source>
</evidence>
<feature type="domain" description="Reelin" evidence="23">
    <location>
        <begin position="17"/>
        <end position="193"/>
    </location>
</feature>
<evidence type="ECO:0000259" key="22">
    <source>
        <dbReference type="PROSITE" id="PS50262"/>
    </source>
</evidence>
<dbReference type="Gene3D" id="2.60.120.260">
    <property type="entry name" value="Galactose-binding domain-like"/>
    <property type="match status" value="10"/>
</dbReference>
<evidence type="ECO:0000256" key="11">
    <source>
        <dbReference type="ARBA" id="ARBA00022833"/>
    </source>
</evidence>
<sequence length="2116" mass="236318">MVLFLLLVVMVLCTPAVHGNGDSFMSPFFMYCNNDLSLDDQSDVESEISLTLSIEGDPEYYEPGHVYKMSITSNQDFDGFQINAVFAMTPGATPTDGMASGPFFSAAPYLHLPSTGPNQAAGQRLMCSRRVHAHFGYQPEHELHFLWMAPPEGTGCISFKGTATRNQQILFNSVTVLHLCEAGTKVDLSTLHEEGIILRDDFDSSKEFDAEIWRSYLGVEISQDCGLLLQGKAAVACQKTGTRQLITVPLNLTTASVVQFAVASGTCRSSPEGEEITISYSSDGCTNWTQISTVAVPRQREAEIRILHLPLKARRTDVCIKWEEVLGSNSSEYDGCWALDNVAVVNMANPPISFEDDFDPINPNNWLFFPGAQVQHQCLSEQKAMVFDDGKDDQIKSATTRAVNLEAGLSTENHLIGENFEIKDHLEGWLVDGGGVSTECSDKDNNYHLVFSDKSKTRRLCTPYMDLTLAGNVRFWFMFGDASCSKGLLPTSKVYVYIEDKQGHSSSLYTLAPQSHQVSREISLSLSDTSLMTDARICWTQKTHRGADWDVWTVDDVYILNAMPEDLEYFVQFDLTLHCGKPSDNISVVLEYSTDHGHRWEPLYEKCTTLKCFITLATTTAYFYGDQYDGCDSGFHDQTCQLPDIVPPTFLIEDLAISSSDSFLAIHGLLALGYTCGIVATGKALVFSAEGPRYLETIDVNTTEAMYLQYSIRMGSDSAVGPCPSPDHPDEVLLLHSTCDGGITWTLLQKLIADDYTQPMMLSVPLPPEVRGTMCRFLWWQPLHSGEGRDVWAIDDISITSTMYNTIDIIFDPSEDNQHALEIHLGEINPYCGKQQVLSFAGPHQEDESRSWMTRSMRIGPSYILQFDLVMGCDYLFVPDIDNKLYLEYSTNHGMTWSLVHNGCWPPRMCDEYHTASIYHSSEYQSWRRVTVILPPHTWSSTARFRLRQPYWSYSDSWAIDNLYVGLQCPDMCHGHGYCRQARCRCDPGFGGITCRPESKLPSTLKTDFSLISQLHEDWLYVVGGELAGANQGCGTMLSGESLYFFQTGPRKLVSHSLNTTEAQFLEFFIQLGGENDIQCFGIETREENILVQYSTNGGITWHLLKELQGPDYIRPSNIGLSEHWVAGTSGCDNTGLSEPRAILTSGCDNIELPEYWAARSLSVVTLSYRNIRHSEHLVVGDNIYSGWDGSSVEREGLLSRRGYSYSLAAVATFETSFDMRIDVWLFDWGWRGGGGDGGGPPIHHSFVGMPMMNATESARGWTMNSSELSPLPIRSTLSIALSSFIVGLICLVSVLGNIAVIYAIANTYEMREKASNVFLINLSITDLSSALFVMVSAFVCLAFDIRQVNAAWCNCMCAMNYCLIIVSMMTLALISVDRLVSVLWPFRYYGLITKRRVVAAIAFTWIQGSAFGIAPAWEGWIHYDYWEAICAIQWHRRPESGPVTYVIIAFSLCFALPALTMLICYTVTITYAKKSARNMIPTRPPSGSHGKKAEGQDYDLGLKIMTSLLVVVAAFFVCLMPFSVTKLLKVLTHDPQYVPPYVNLWAAFFGYLSSMVNPFIYGILRADFQRAYRLLFRRMLSRTSLYLMETMTPPKYVSALDANSNSKKTDSTEEETVFAGKCDAKPTRRALADGMIVLRIDSLKDGCIPRESCYPHDICPLPNPFPGLSPRHATVAFEQTVADSADSQPIDLRLFVAHKRENPRAVAYSAQPLCWSGIVHIDLPKRASAECIQFRWWQPKHSGLNADQWAIDQIQLSDYQDLTLLQDDFELGDDPNVVYGDLWQLLTEPMYTPYCGSTDDTLMFGNLASDKIAMTKDLRLSVGDMIQFTINVGCSKTFSAVNPVLLEYSHDSGLTWMLLEEPCYMSNVCHNKFTQGSIYYTGPYGEWKEVTLTITEAVANRRVNLRWVQPGGIMSSFGLNDVYIGPPCPSMCNGHGSCSQGKCHCHQGYGGKECLPLLDQPFGMVDRFDDSNLPSDLWDGIMGAYLGLGCGVIGSGNSLYFHGDGPREAKTIPLNTTSIRSLRSNFYDLRAKQNVYFNQRAKKRRIVMCHSFVYKRPDQLTGKMSDSDECFDILRDIKPSNLEPLAKKVTDSFNCEELVAASAYMRTKSSHLLGG</sequence>
<evidence type="ECO:0000256" key="17">
    <source>
        <dbReference type="ARBA" id="ARBA00023900"/>
    </source>
</evidence>
<evidence type="ECO:0000256" key="7">
    <source>
        <dbReference type="ARBA" id="ARBA00022692"/>
    </source>
</evidence>
<feature type="transmembrane region" description="Helical" evidence="20">
    <location>
        <begin position="1280"/>
        <end position="1306"/>
    </location>
</feature>
<keyword evidence="25" id="KW-1185">Reference proteome</keyword>
<protein>
    <recommendedName>
        <fullName evidence="17">Reelin</fullName>
    </recommendedName>
</protein>
<keyword evidence="8" id="KW-0479">Metal-binding</keyword>
<dbReference type="Pfam" id="PF00001">
    <property type="entry name" value="7tm_1"/>
    <property type="match status" value="1"/>
</dbReference>
<evidence type="ECO:0000256" key="14">
    <source>
        <dbReference type="ARBA" id="ARBA00022989"/>
    </source>
</evidence>
<keyword evidence="21" id="KW-0732">Signal</keyword>
<keyword evidence="6" id="KW-0645">Protease</keyword>
<keyword evidence="7 20" id="KW-0812">Transmembrane</keyword>
<dbReference type="PROSITE" id="PS50262">
    <property type="entry name" value="G_PROTEIN_RECEP_F1_2"/>
    <property type="match status" value="1"/>
</dbReference>
<name>A0AAD9IXQ0_9ANNE</name>
<feature type="transmembrane region" description="Helical" evidence="20">
    <location>
        <begin position="1398"/>
        <end position="1418"/>
    </location>
</feature>
<feature type="chain" id="PRO_5042230425" description="Reelin" evidence="21">
    <location>
        <begin position="20"/>
        <end position="2116"/>
    </location>
</feature>
<keyword evidence="14 20" id="KW-1133">Transmembrane helix</keyword>
<dbReference type="GO" id="GO:0001764">
    <property type="term" value="P:neuron migration"/>
    <property type="evidence" value="ECO:0007669"/>
    <property type="project" value="InterPro"/>
</dbReference>
<dbReference type="PROSITE" id="PS00022">
    <property type="entry name" value="EGF_1"/>
    <property type="match status" value="2"/>
</dbReference>
<evidence type="ECO:0000256" key="20">
    <source>
        <dbReference type="SAM" id="Phobius"/>
    </source>
</evidence>
<dbReference type="EMBL" id="JAODUP010000984">
    <property type="protein sequence ID" value="KAK2142215.1"/>
    <property type="molecule type" value="Genomic_DNA"/>
</dbReference>
<feature type="transmembrane region" description="Helical" evidence="20">
    <location>
        <begin position="1318"/>
        <end position="1339"/>
    </location>
</feature>
<dbReference type="PRINTS" id="PR00237">
    <property type="entry name" value="GPCRRHODOPSN"/>
</dbReference>
<evidence type="ECO:0000256" key="12">
    <source>
        <dbReference type="ARBA" id="ARBA00022837"/>
    </source>
</evidence>
<keyword evidence="12" id="KW-0106">Calcium</keyword>
<evidence type="ECO:0000256" key="4">
    <source>
        <dbReference type="ARBA" id="ARBA00022525"/>
    </source>
</evidence>
<dbReference type="PROSITE" id="PS01186">
    <property type="entry name" value="EGF_2"/>
    <property type="match status" value="2"/>
</dbReference>